<name>A0A6C0HKA1_9ZZZZ</name>
<proteinExistence type="predicted"/>
<accession>A0A6C0HKA1</accession>
<dbReference type="EMBL" id="MN739971">
    <property type="protein sequence ID" value="QHT80546.1"/>
    <property type="molecule type" value="Genomic_DNA"/>
</dbReference>
<dbReference type="Pfam" id="PF19064">
    <property type="entry name" value="DUF5760"/>
    <property type="match status" value="1"/>
</dbReference>
<evidence type="ECO:0000256" key="1">
    <source>
        <dbReference type="SAM" id="Coils"/>
    </source>
</evidence>
<protein>
    <submittedName>
        <fullName evidence="2">Uncharacterized protein</fullName>
    </submittedName>
</protein>
<sequence>MDKPNKQLLIETVKKWVEIDNKLRQVSEVAKKLRKEKKEKNEQMIRIMKENEIDNFEIKDGQIQYKKENKREPLTQKRLISILLEHPQLSEEQVLKLNQYVFEGRKVTEKETVVRKMAKS</sequence>
<reference evidence="2" key="1">
    <citation type="journal article" date="2020" name="Nature">
        <title>Giant virus diversity and host interactions through global metagenomics.</title>
        <authorList>
            <person name="Schulz F."/>
            <person name="Roux S."/>
            <person name="Paez-Espino D."/>
            <person name="Jungbluth S."/>
            <person name="Walsh D.A."/>
            <person name="Denef V.J."/>
            <person name="McMahon K.D."/>
            <person name="Konstantinidis K.T."/>
            <person name="Eloe-Fadrosh E.A."/>
            <person name="Kyrpides N.C."/>
            <person name="Woyke T."/>
        </authorList>
    </citation>
    <scope>NUCLEOTIDE SEQUENCE</scope>
    <source>
        <strain evidence="2">GVMAG-M-3300023184-120</strain>
    </source>
</reference>
<keyword evidence="1" id="KW-0175">Coiled coil</keyword>
<evidence type="ECO:0000313" key="2">
    <source>
        <dbReference type="EMBL" id="QHT80546.1"/>
    </source>
</evidence>
<dbReference type="InterPro" id="IPR043918">
    <property type="entry name" value="DUF5760"/>
</dbReference>
<organism evidence="2">
    <name type="scientific">viral metagenome</name>
    <dbReference type="NCBI Taxonomy" id="1070528"/>
    <lineage>
        <taxon>unclassified sequences</taxon>
        <taxon>metagenomes</taxon>
        <taxon>organismal metagenomes</taxon>
    </lineage>
</organism>
<feature type="coiled-coil region" evidence="1">
    <location>
        <begin position="19"/>
        <end position="50"/>
    </location>
</feature>
<dbReference type="AlphaFoldDB" id="A0A6C0HKA1"/>